<dbReference type="GO" id="GO:0005737">
    <property type="term" value="C:cytoplasm"/>
    <property type="evidence" value="ECO:0007669"/>
    <property type="project" value="TreeGrafter"/>
</dbReference>
<evidence type="ECO:0000259" key="1">
    <source>
        <dbReference type="Pfam" id="PF04981"/>
    </source>
</evidence>
<dbReference type="InterPro" id="IPR007064">
    <property type="entry name" value="Nmd3_N"/>
</dbReference>
<dbReference type="EMBL" id="BMNY01000002">
    <property type="protein sequence ID" value="GGM75594.1"/>
    <property type="molecule type" value="Genomic_DNA"/>
</dbReference>
<organism evidence="2 3">
    <name type="scientific">Thermogymnomonas acidicola</name>
    <dbReference type="NCBI Taxonomy" id="399579"/>
    <lineage>
        <taxon>Archaea</taxon>
        <taxon>Methanobacteriati</taxon>
        <taxon>Thermoplasmatota</taxon>
        <taxon>Thermoplasmata</taxon>
        <taxon>Thermoplasmatales</taxon>
        <taxon>Thermogymnomonas</taxon>
    </lineage>
</organism>
<reference evidence="2" key="1">
    <citation type="journal article" date="2014" name="Int. J. Syst. Evol. Microbiol.">
        <title>Complete genome sequence of Corynebacterium casei LMG S-19264T (=DSM 44701T), isolated from a smear-ripened cheese.</title>
        <authorList>
            <consortium name="US DOE Joint Genome Institute (JGI-PGF)"/>
            <person name="Walter F."/>
            <person name="Albersmeier A."/>
            <person name="Kalinowski J."/>
            <person name="Ruckert C."/>
        </authorList>
    </citation>
    <scope>NUCLEOTIDE SEQUENCE</scope>
    <source>
        <strain evidence="2">JCM 13583</strain>
    </source>
</reference>
<proteinExistence type="predicted"/>
<dbReference type="GO" id="GO:0043023">
    <property type="term" value="F:ribosomal large subunit binding"/>
    <property type="evidence" value="ECO:0007669"/>
    <property type="project" value="InterPro"/>
</dbReference>
<dbReference type="Proteomes" id="UP000632195">
    <property type="component" value="Unassembled WGS sequence"/>
</dbReference>
<gene>
    <name evidence="2" type="ORF">GCM10007108_11920</name>
</gene>
<dbReference type="AlphaFoldDB" id="A0AA37BS97"/>
<name>A0AA37BS97_9ARCH</name>
<evidence type="ECO:0000313" key="2">
    <source>
        <dbReference type="EMBL" id="GGM75594.1"/>
    </source>
</evidence>
<sequence length="332" mass="37036">MMLCVNCGAREAEGGPLCRQCTAALLVVREGKKQRIEVCPKCSSIHVGGKWYSADSTAPLARLLASSFHFENASHVRVDEASLDLGSSTIRGRATATVKGVDVSLDLEREVFVARVSCPVCNRVTGSYYESILQIRTYSGSNRKLLEEALSVVEETVSARSSDPSSFISKVEWLPEGVDIYMGRKNDGQRAAAALRSRYVSTVRVSKRLAGYREGREFHRFTYSVRILDLSRGTAINMGGKHYLVSSISGSAVHLVNTGDWREEQVAPQEFFTRQWEQSSVQPERRRGLVLARRQGETDLMDMSTYRVVTARGEAQSDEVEYIVFREQAYII</sequence>
<dbReference type="InterPro" id="IPR039768">
    <property type="entry name" value="Nmd3"/>
</dbReference>
<keyword evidence="3" id="KW-1185">Reference proteome</keyword>
<reference evidence="2" key="2">
    <citation type="submission" date="2022-09" db="EMBL/GenBank/DDBJ databases">
        <authorList>
            <person name="Sun Q."/>
            <person name="Ohkuma M."/>
        </authorList>
    </citation>
    <scope>NUCLEOTIDE SEQUENCE</scope>
    <source>
        <strain evidence="2">JCM 13583</strain>
    </source>
</reference>
<dbReference type="Pfam" id="PF04981">
    <property type="entry name" value="NMD3"/>
    <property type="match status" value="1"/>
</dbReference>
<evidence type="ECO:0000313" key="3">
    <source>
        <dbReference type="Proteomes" id="UP000632195"/>
    </source>
</evidence>
<accession>A0AA37BS97</accession>
<dbReference type="PANTHER" id="PTHR12746:SF2">
    <property type="entry name" value="60S RIBOSOMAL EXPORT PROTEIN NMD3"/>
    <property type="match status" value="1"/>
</dbReference>
<dbReference type="RefSeq" id="WP_188681292.1">
    <property type="nucleotide sequence ID" value="NZ_BMNY01000002.1"/>
</dbReference>
<feature type="domain" description="Nmd3 N-terminal" evidence="1">
    <location>
        <begin position="4"/>
        <end position="227"/>
    </location>
</feature>
<protein>
    <recommendedName>
        <fullName evidence="1">Nmd3 N-terminal domain-containing protein</fullName>
    </recommendedName>
</protein>
<comment type="caution">
    <text evidence="2">The sequence shown here is derived from an EMBL/GenBank/DDBJ whole genome shotgun (WGS) entry which is preliminary data.</text>
</comment>
<dbReference type="PANTHER" id="PTHR12746">
    <property type="entry name" value="NONSENSE-MEDIATED MRNA DECAY PROTEIN 3"/>
    <property type="match status" value="1"/>
</dbReference>